<evidence type="ECO:0000256" key="6">
    <source>
        <dbReference type="ARBA" id="ARBA00024338"/>
    </source>
</evidence>
<name>A0A078B500_STYLE</name>
<feature type="transmembrane region" description="Helical" evidence="8">
    <location>
        <begin position="194"/>
        <end position="213"/>
    </location>
</feature>
<evidence type="ECO:0000256" key="7">
    <source>
        <dbReference type="SAM" id="MobiDB-lite"/>
    </source>
</evidence>
<feature type="transmembrane region" description="Helical" evidence="8">
    <location>
        <begin position="507"/>
        <end position="528"/>
    </location>
</feature>
<keyword evidence="4 8" id="KW-1133">Transmembrane helix</keyword>
<dbReference type="InterPro" id="IPR036259">
    <property type="entry name" value="MFS_trans_sf"/>
</dbReference>
<feature type="region of interest" description="Disordered" evidence="7">
    <location>
        <begin position="266"/>
        <end position="299"/>
    </location>
</feature>
<feature type="region of interest" description="Disordered" evidence="7">
    <location>
        <begin position="630"/>
        <end position="668"/>
    </location>
</feature>
<evidence type="ECO:0000256" key="4">
    <source>
        <dbReference type="ARBA" id="ARBA00022989"/>
    </source>
</evidence>
<feature type="transmembrane region" description="Helical" evidence="8">
    <location>
        <begin position="477"/>
        <end position="501"/>
    </location>
</feature>
<keyword evidence="3 8" id="KW-0812">Transmembrane</keyword>
<dbReference type="PROSITE" id="PS50850">
    <property type="entry name" value="MFS"/>
    <property type="match status" value="1"/>
</dbReference>
<dbReference type="OrthoDB" id="6770063at2759"/>
<feature type="transmembrane region" description="Helical" evidence="8">
    <location>
        <begin position="129"/>
        <end position="152"/>
    </location>
</feature>
<sequence length="699" mass="78525">MLQEYEESAQQAPAFDNDLSKPLVRQATNQAENQKTLNFIFGVIFLTNLMINVDHGILPACTKEVKKDLHLDDANLGLLGSLVYAGLVIGSLFAMPIFNYGNTKFVLIVCLLLNSFALLLFTLTDKYSMLVISRVSVGFFQVFFCIYFPVWVDLFADEKRKTVWLTLLLLGVPLGIIIGYLSTAIIVMYSDWRLVFYIQSGFIVPLAMCFMLTPSKFIVFSGYANITDNDTTSKRTESMNFYNLSGFESKNKGTSFHRRGSSNINIAQSQQSQNRDPDSPSFALNKTKTEDQSFTQTKTQIDSRYRNLMANNRRDGIDSMRDPNVDKSNLEKNSDYNNRLKIQHQIRNHSRADYQLQGMPTRGRANSIETQKYRKKQQRELRKAQKMVENYTLKQKIMYLLTNFNFMLLLLAMTGVYFVTTGIQFWITDYFMNVLGQTKNKAFITFTIICISGPILGVIVGGYIFNSIGGYNSPQAYPLAVFVMCLGASCGFPLVFVTNFYLVSFLLWGQFFFGGFCMPVLTGILLNTCPASLRTIANSIANLVYNLLGYLPAPYIYGLIYQLDGSGESRAGMLSLQISAVASSALLGLLLIKMRALEKKQKATNQTKNQLSQGGAALDILDNDQIGPLLSKQSDDESVMRSRRKVASISSVGEDSDDEYGTEKRSFKTPVSDRIKLESTSVLYSKSVYPLSLGIHEED</sequence>
<protein>
    <submittedName>
        <fullName evidence="10">Major facilitator superfamily protein</fullName>
    </submittedName>
</protein>
<keyword evidence="2" id="KW-0813">Transport</keyword>
<evidence type="ECO:0000259" key="9">
    <source>
        <dbReference type="PROSITE" id="PS50850"/>
    </source>
</evidence>
<reference evidence="10 11" key="1">
    <citation type="submission" date="2014-06" db="EMBL/GenBank/DDBJ databases">
        <authorList>
            <person name="Swart Estienne"/>
        </authorList>
    </citation>
    <scope>NUCLEOTIDE SEQUENCE [LARGE SCALE GENOMIC DNA]</scope>
    <source>
        <strain evidence="10 11">130c</strain>
    </source>
</reference>
<feature type="domain" description="Major facilitator superfamily (MFS) profile" evidence="9">
    <location>
        <begin position="40"/>
        <end position="600"/>
    </location>
</feature>
<feature type="transmembrane region" description="Helical" evidence="8">
    <location>
        <begin position="39"/>
        <end position="58"/>
    </location>
</feature>
<feature type="transmembrane region" description="Helical" evidence="8">
    <location>
        <begin position="540"/>
        <end position="560"/>
    </location>
</feature>
<dbReference type="InterPro" id="IPR020846">
    <property type="entry name" value="MFS_dom"/>
</dbReference>
<dbReference type="InterPro" id="IPR011701">
    <property type="entry name" value="MFS"/>
</dbReference>
<proteinExistence type="inferred from homology"/>
<dbReference type="PANTHER" id="PTHR23505:SF9">
    <property type="entry name" value="PROTEIN, PUTATIVE-RELATED"/>
    <property type="match status" value="1"/>
</dbReference>
<dbReference type="GO" id="GO:0016020">
    <property type="term" value="C:membrane"/>
    <property type="evidence" value="ECO:0007669"/>
    <property type="project" value="UniProtKB-SubCell"/>
</dbReference>
<dbReference type="Gene3D" id="1.20.1250.20">
    <property type="entry name" value="MFS general substrate transporter like domains"/>
    <property type="match status" value="2"/>
</dbReference>
<feature type="transmembrane region" description="Helical" evidence="8">
    <location>
        <begin position="572"/>
        <end position="592"/>
    </location>
</feature>
<feature type="transmembrane region" description="Helical" evidence="8">
    <location>
        <begin position="78"/>
        <end position="98"/>
    </location>
</feature>
<dbReference type="InterPro" id="IPR044770">
    <property type="entry name" value="MFS_spinster-like"/>
</dbReference>
<evidence type="ECO:0000256" key="3">
    <source>
        <dbReference type="ARBA" id="ARBA00022692"/>
    </source>
</evidence>
<evidence type="ECO:0000313" key="10">
    <source>
        <dbReference type="EMBL" id="CDW89605.1"/>
    </source>
</evidence>
<accession>A0A078B500</accession>
<evidence type="ECO:0000256" key="1">
    <source>
        <dbReference type="ARBA" id="ARBA00004141"/>
    </source>
</evidence>
<dbReference type="Proteomes" id="UP000039865">
    <property type="component" value="Unassembled WGS sequence"/>
</dbReference>
<feature type="transmembrane region" description="Helical" evidence="8">
    <location>
        <begin position="105"/>
        <end position="123"/>
    </location>
</feature>
<keyword evidence="5 8" id="KW-0472">Membrane</keyword>
<feature type="transmembrane region" description="Helical" evidence="8">
    <location>
        <begin position="404"/>
        <end position="427"/>
    </location>
</feature>
<evidence type="ECO:0000313" key="11">
    <source>
        <dbReference type="Proteomes" id="UP000039865"/>
    </source>
</evidence>
<evidence type="ECO:0000256" key="8">
    <source>
        <dbReference type="SAM" id="Phobius"/>
    </source>
</evidence>
<organism evidence="10 11">
    <name type="scientific">Stylonychia lemnae</name>
    <name type="common">Ciliate</name>
    <dbReference type="NCBI Taxonomy" id="5949"/>
    <lineage>
        <taxon>Eukaryota</taxon>
        <taxon>Sar</taxon>
        <taxon>Alveolata</taxon>
        <taxon>Ciliophora</taxon>
        <taxon>Intramacronucleata</taxon>
        <taxon>Spirotrichea</taxon>
        <taxon>Stichotrichia</taxon>
        <taxon>Sporadotrichida</taxon>
        <taxon>Oxytrichidae</taxon>
        <taxon>Stylonychinae</taxon>
        <taxon>Stylonychia</taxon>
    </lineage>
</organism>
<comment type="similarity">
    <text evidence="6">Belongs to the major facilitator superfamily. Spinster (TC 2.A.1.49) family.</text>
</comment>
<dbReference type="Pfam" id="PF07690">
    <property type="entry name" value="MFS_1"/>
    <property type="match status" value="2"/>
</dbReference>
<dbReference type="AlphaFoldDB" id="A0A078B500"/>
<comment type="subcellular location">
    <subcellularLocation>
        <location evidence="1">Membrane</location>
        <topology evidence="1">Multi-pass membrane protein</topology>
    </subcellularLocation>
</comment>
<feature type="transmembrane region" description="Helical" evidence="8">
    <location>
        <begin position="442"/>
        <end position="465"/>
    </location>
</feature>
<dbReference type="OMA" id="ITFTIIC"/>
<dbReference type="EMBL" id="CCKQ01017710">
    <property type="protein sequence ID" value="CDW89605.1"/>
    <property type="molecule type" value="Genomic_DNA"/>
</dbReference>
<dbReference type="PANTHER" id="PTHR23505">
    <property type="entry name" value="SPINSTER"/>
    <property type="match status" value="1"/>
</dbReference>
<feature type="compositionally biased region" description="Polar residues" evidence="7">
    <location>
        <begin position="282"/>
        <end position="299"/>
    </location>
</feature>
<evidence type="ECO:0000256" key="5">
    <source>
        <dbReference type="ARBA" id="ARBA00023136"/>
    </source>
</evidence>
<dbReference type="SUPFAM" id="SSF103473">
    <property type="entry name" value="MFS general substrate transporter"/>
    <property type="match status" value="1"/>
</dbReference>
<dbReference type="InParanoid" id="A0A078B500"/>
<dbReference type="GO" id="GO:0022857">
    <property type="term" value="F:transmembrane transporter activity"/>
    <property type="evidence" value="ECO:0007669"/>
    <property type="project" value="InterPro"/>
</dbReference>
<keyword evidence="11" id="KW-1185">Reference proteome</keyword>
<feature type="transmembrane region" description="Helical" evidence="8">
    <location>
        <begin position="164"/>
        <end position="188"/>
    </location>
</feature>
<gene>
    <name evidence="10" type="primary">Contig1577.g1720</name>
    <name evidence="10" type="ORF">STYLEM_18739</name>
</gene>
<evidence type="ECO:0000256" key="2">
    <source>
        <dbReference type="ARBA" id="ARBA00022448"/>
    </source>
</evidence>